<dbReference type="PANTHER" id="PTHR30437:SF6">
    <property type="entry name" value="TRANSCRIPTION ELONGATION FACTOR GREB"/>
    <property type="match status" value="1"/>
</dbReference>
<organism evidence="2 3">
    <name type="scientific">Aureimonas pseudogalii</name>
    <dbReference type="NCBI Taxonomy" id="1744844"/>
    <lineage>
        <taxon>Bacteria</taxon>
        <taxon>Pseudomonadati</taxon>
        <taxon>Pseudomonadota</taxon>
        <taxon>Alphaproteobacteria</taxon>
        <taxon>Hyphomicrobiales</taxon>
        <taxon>Aurantimonadaceae</taxon>
        <taxon>Aureimonas</taxon>
    </lineage>
</organism>
<evidence type="ECO:0000313" key="3">
    <source>
        <dbReference type="Proteomes" id="UP000542776"/>
    </source>
</evidence>
<evidence type="ECO:0000313" key="2">
    <source>
        <dbReference type="EMBL" id="MBB3997958.1"/>
    </source>
</evidence>
<dbReference type="RefSeq" id="WP_183199498.1">
    <property type="nucleotide sequence ID" value="NZ_JACIEK010000003.1"/>
</dbReference>
<dbReference type="Pfam" id="PF01272">
    <property type="entry name" value="GreA_GreB"/>
    <property type="match status" value="1"/>
</dbReference>
<dbReference type="Proteomes" id="UP000542776">
    <property type="component" value="Unassembled WGS sequence"/>
</dbReference>
<dbReference type="AlphaFoldDB" id="A0A7W6EAX0"/>
<feature type="domain" description="Transcription elongation factor GreA/GreB C-terminal" evidence="1">
    <location>
        <begin position="86"/>
        <end position="153"/>
    </location>
</feature>
<dbReference type="GO" id="GO:0032784">
    <property type="term" value="P:regulation of DNA-templated transcription elongation"/>
    <property type="evidence" value="ECO:0007669"/>
    <property type="project" value="InterPro"/>
</dbReference>
<proteinExistence type="predicted"/>
<name>A0A7W6EAX0_9HYPH</name>
<dbReference type="GO" id="GO:0070063">
    <property type="term" value="F:RNA polymerase binding"/>
    <property type="evidence" value="ECO:0007669"/>
    <property type="project" value="InterPro"/>
</dbReference>
<dbReference type="NCBIfam" id="NF004973">
    <property type="entry name" value="PRK06342.1"/>
    <property type="match status" value="1"/>
</dbReference>
<dbReference type="EMBL" id="JACIEK010000003">
    <property type="protein sequence ID" value="MBB3997958.1"/>
    <property type="molecule type" value="Genomic_DNA"/>
</dbReference>
<sequence>MSVAFVKEPNDLQVETLPDRDLGTDLNLVTARGLHLIETELNELEERLEAARTADDRIAMATIQRDLRYWNARRASAELVAPPADADTVHFGSRVTVERDDGRRQTFRIVGIDEADPAQGLLSYLSPLARGMAGKEVGDVVPAGHDDAEIVDIEMASDDASKA</sequence>
<reference evidence="2 3" key="1">
    <citation type="submission" date="2020-08" db="EMBL/GenBank/DDBJ databases">
        <title>Genomic Encyclopedia of Type Strains, Phase IV (KMG-IV): sequencing the most valuable type-strain genomes for metagenomic binning, comparative biology and taxonomic classification.</title>
        <authorList>
            <person name="Goeker M."/>
        </authorList>
    </citation>
    <scope>NUCLEOTIDE SEQUENCE [LARGE SCALE GENOMIC DNA]</scope>
    <source>
        <strain evidence="2 3">DSM 102238</strain>
    </source>
</reference>
<dbReference type="GO" id="GO:0003677">
    <property type="term" value="F:DNA binding"/>
    <property type="evidence" value="ECO:0007669"/>
    <property type="project" value="InterPro"/>
</dbReference>
<accession>A0A7W6EAX0</accession>
<protein>
    <submittedName>
        <fullName evidence="2">Transcription elongation GreA/GreB family factor</fullName>
    </submittedName>
</protein>
<dbReference type="InterPro" id="IPR036953">
    <property type="entry name" value="GreA/GreB_C_sf"/>
</dbReference>
<evidence type="ECO:0000259" key="1">
    <source>
        <dbReference type="Pfam" id="PF01272"/>
    </source>
</evidence>
<gene>
    <name evidence="2" type="ORF">GGR04_001796</name>
</gene>
<keyword evidence="3" id="KW-1185">Reference proteome</keyword>
<dbReference type="SUPFAM" id="SSF54534">
    <property type="entry name" value="FKBP-like"/>
    <property type="match status" value="1"/>
</dbReference>
<comment type="caution">
    <text evidence="2">The sequence shown here is derived from an EMBL/GenBank/DDBJ whole genome shotgun (WGS) entry which is preliminary data.</text>
</comment>
<dbReference type="PANTHER" id="PTHR30437">
    <property type="entry name" value="TRANSCRIPTION ELONGATION FACTOR GREA"/>
    <property type="match status" value="1"/>
</dbReference>
<dbReference type="GO" id="GO:0006354">
    <property type="term" value="P:DNA-templated transcription elongation"/>
    <property type="evidence" value="ECO:0007669"/>
    <property type="project" value="TreeGrafter"/>
</dbReference>
<dbReference type="Gene3D" id="3.10.50.30">
    <property type="entry name" value="Transcription elongation factor, GreA/GreB, C-terminal domain"/>
    <property type="match status" value="1"/>
</dbReference>
<dbReference type="InterPro" id="IPR001437">
    <property type="entry name" value="Tscrpt_elong_fac_GreA/B_C"/>
</dbReference>
<dbReference type="InterPro" id="IPR023459">
    <property type="entry name" value="Tscrpt_elong_fac_GreA/B_fam"/>
</dbReference>